<reference evidence="1" key="1">
    <citation type="journal article" date="2019" name="bioRxiv">
        <title>The Genome of the Zebra Mussel, Dreissena polymorpha: A Resource for Invasive Species Research.</title>
        <authorList>
            <person name="McCartney M.A."/>
            <person name="Auch B."/>
            <person name="Kono T."/>
            <person name="Mallez S."/>
            <person name="Zhang Y."/>
            <person name="Obille A."/>
            <person name="Becker A."/>
            <person name="Abrahante J.E."/>
            <person name="Garbe J."/>
            <person name="Badalamenti J.P."/>
            <person name="Herman A."/>
            <person name="Mangelson H."/>
            <person name="Liachko I."/>
            <person name="Sullivan S."/>
            <person name="Sone E.D."/>
            <person name="Koren S."/>
            <person name="Silverstein K.A.T."/>
            <person name="Beckman K.B."/>
            <person name="Gohl D.M."/>
        </authorList>
    </citation>
    <scope>NUCLEOTIDE SEQUENCE</scope>
    <source>
        <strain evidence="1">Duluth1</strain>
        <tissue evidence="1">Whole animal</tissue>
    </source>
</reference>
<proteinExistence type="predicted"/>
<dbReference type="SUPFAM" id="SSF50952">
    <property type="entry name" value="Soluble quinoprotein glucose dehydrogenase"/>
    <property type="match status" value="1"/>
</dbReference>
<dbReference type="AlphaFoldDB" id="A0A9D3YSN3"/>
<gene>
    <name evidence="1" type="ORF">DPMN_079190</name>
</gene>
<organism evidence="1 2">
    <name type="scientific">Dreissena polymorpha</name>
    <name type="common">Zebra mussel</name>
    <name type="synonym">Mytilus polymorpha</name>
    <dbReference type="NCBI Taxonomy" id="45954"/>
    <lineage>
        <taxon>Eukaryota</taxon>
        <taxon>Metazoa</taxon>
        <taxon>Spiralia</taxon>
        <taxon>Lophotrochozoa</taxon>
        <taxon>Mollusca</taxon>
        <taxon>Bivalvia</taxon>
        <taxon>Autobranchia</taxon>
        <taxon>Heteroconchia</taxon>
        <taxon>Euheterodonta</taxon>
        <taxon>Imparidentia</taxon>
        <taxon>Neoheterodontei</taxon>
        <taxon>Myida</taxon>
        <taxon>Dreissenoidea</taxon>
        <taxon>Dreissenidae</taxon>
        <taxon>Dreissena</taxon>
    </lineage>
</organism>
<evidence type="ECO:0000313" key="1">
    <source>
        <dbReference type="EMBL" id="KAH3704135.1"/>
    </source>
</evidence>
<accession>A0A9D3YSN3</accession>
<keyword evidence="2" id="KW-1185">Reference proteome</keyword>
<dbReference type="InterPro" id="IPR011041">
    <property type="entry name" value="Quinoprot_gluc/sorb_DH_b-prop"/>
</dbReference>
<protein>
    <submittedName>
        <fullName evidence="1">Uncharacterized protein</fullName>
    </submittedName>
</protein>
<evidence type="ECO:0000313" key="2">
    <source>
        <dbReference type="Proteomes" id="UP000828390"/>
    </source>
</evidence>
<dbReference type="Proteomes" id="UP000828390">
    <property type="component" value="Unassembled WGS sequence"/>
</dbReference>
<sequence length="205" mass="22961">MGNTIEKGSDVVQDQVITFNRKSEYDISVSADSNVELLHCIRDICVLPSGQVLIADMNKVKLLNQQYQVVSQCRLSGQPWGICQITPSDVGVTVGSEIQFIKVNNSQLVTDRKLQLQHDCKSIAYHEGDLFVTSGTALYKYTLSGTLVGKLHEHNSKDVTGKNYVGFIYINKKFLIMISKAFVEVIITRKKKHSNMLSIMLKNGY</sequence>
<name>A0A9D3YSN3_DREPO</name>
<reference evidence="1" key="2">
    <citation type="submission" date="2020-11" db="EMBL/GenBank/DDBJ databases">
        <authorList>
            <person name="McCartney M.A."/>
            <person name="Auch B."/>
            <person name="Kono T."/>
            <person name="Mallez S."/>
            <person name="Becker A."/>
            <person name="Gohl D.M."/>
            <person name="Silverstein K.A.T."/>
            <person name="Koren S."/>
            <person name="Bechman K.B."/>
            <person name="Herman A."/>
            <person name="Abrahante J.E."/>
            <person name="Garbe J."/>
        </authorList>
    </citation>
    <scope>NUCLEOTIDE SEQUENCE</scope>
    <source>
        <strain evidence="1">Duluth1</strain>
        <tissue evidence="1">Whole animal</tissue>
    </source>
</reference>
<comment type="caution">
    <text evidence="1">The sequence shown here is derived from an EMBL/GenBank/DDBJ whole genome shotgun (WGS) entry which is preliminary data.</text>
</comment>
<dbReference type="EMBL" id="JAIWYP010000015">
    <property type="protein sequence ID" value="KAH3704135.1"/>
    <property type="molecule type" value="Genomic_DNA"/>
</dbReference>